<name>A0A0R2XAF7_9BACT</name>
<protein>
    <submittedName>
        <fullName evidence="2">Uncharacterized protein</fullName>
    </submittedName>
</protein>
<gene>
    <name evidence="2" type="ORF">ABS32_01215</name>
</gene>
<dbReference type="Proteomes" id="UP000051557">
    <property type="component" value="Unassembled WGS sequence"/>
</dbReference>
<evidence type="ECO:0000313" key="3">
    <source>
        <dbReference type="Proteomes" id="UP000051557"/>
    </source>
</evidence>
<feature type="compositionally biased region" description="Basic and acidic residues" evidence="1">
    <location>
        <begin position="18"/>
        <end position="30"/>
    </location>
</feature>
<accession>A0A0R2XAF7</accession>
<sequence length="188" mass="19442">MGQEVGRKFGRVVGARPKFGERAGEGRDEPIPTPEDGATRLGFVLLEAEVGGSGGVVIDHPDFGLSEGVEYGAVQFHEGSIFPKSGGAGGIETEPTRDFRQKVVAIFVGKVAGPDFGFHIPTAEGCGGKGEAADFQFHIGDDGEGKPAKAKGVEAGGVGMADRNLEGGFFGGRKESGFFIVQGDDQGK</sequence>
<evidence type="ECO:0000256" key="1">
    <source>
        <dbReference type="SAM" id="MobiDB-lite"/>
    </source>
</evidence>
<dbReference type="EMBL" id="LIDM01000023">
    <property type="protein sequence ID" value="KRP33144.1"/>
    <property type="molecule type" value="Genomic_DNA"/>
</dbReference>
<feature type="region of interest" description="Disordered" evidence="1">
    <location>
        <begin position="1"/>
        <end position="36"/>
    </location>
</feature>
<dbReference type="AlphaFoldDB" id="A0A0R2XAF7"/>
<evidence type="ECO:0000313" key="2">
    <source>
        <dbReference type="EMBL" id="KRP33144.1"/>
    </source>
</evidence>
<organism evidence="2 3">
    <name type="scientific">Verrucomicrobia subdivision 6 bacterium BACL9 MAG-120820-bin42</name>
    <dbReference type="NCBI Taxonomy" id="1655634"/>
    <lineage>
        <taxon>Bacteria</taxon>
        <taxon>Pseudomonadati</taxon>
        <taxon>Verrucomicrobiota</taxon>
        <taxon>Verrucomicrobiia</taxon>
        <taxon>Verrucomicrobiales</taxon>
        <taxon>Verrucomicrobia subdivision 6</taxon>
    </lineage>
</organism>
<proteinExistence type="predicted"/>
<comment type="caution">
    <text evidence="2">The sequence shown here is derived from an EMBL/GenBank/DDBJ whole genome shotgun (WGS) entry which is preliminary data.</text>
</comment>
<reference evidence="2 3" key="1">
    <citation type="submission" date="2015-10" db="EMBL/GenBank/DDBJ databases">
        <title>Metagenome-Assembled Genomes uncover a global brackish microbiome.</title>
        <authorList>
            <person name="Hugerth L.W."/>
            <person name="Larsson J."/>
            <person name="Alneberg J."/>
            <person name="Lindh M.V."/>
            <person name="Legrand C."/>
            <person name="Pinhassi J."/>
            <person name="Andersson A.F."/>
        </authorList>
    </citation>
    <scope>NUCLEOTIDE SEQUENCE [LARGE SCALE GENOMIC DNA]</scope>
    <source>
        <strain evidence="2">BACL9 MAG-120820-bin42</strain>
    </source>
</reference>